<feature type="region of interest" description="Disordered" evidence="9">
    <location>
        <begin position="242"/>
        <end position="270"/>
    </location>
</feature>
<feature type="region of interest" description="Disordered" evidence="9">
    <location>
        <begin position="1"/>
        <end position="24"/>
    </location>
</feature>
<proteinExistence type="inferred from homology"/>
<evidence type="ECO:0000256" key="6">
    <source>
        <dbReference type="ARBA" id="ARBA00023163"/>
    </source>
</evidence>
<feature type="domain" description="TFIID subunit TAF5 NTD2" evidence="10">
    <location>
        <begin position="381"/>
        <end position="491"/>
    </location>
</feature>
<dbReference type="Proteomes" id="UP001652680">
    <property type="component" value="Unassembled WGS sequence"/>
</dbReference>
<dbReference type="RefSeq" id="XP_016989509.1">
    <property type="nucleotide sequence ID" value="XM_017134020.1"/>
</dbReference>
<feature type="repeat" description="WD" evidence="8">
    <location>
        <begin position="681"/>
        <end position="712"/>
    </location>
</feature>
<evidence type="ECO:0000256" key="3">
    <source>
        <dbReference type="ARBA" id="ARBA00022574"/>
    </source>
</evidence>
<dbReference type="GO" id="GO:0005634">
    <property type="term" value="C:nucleus"/>
    <property type="evidence" value="ECO:0007669"/>
    <property type="project" value="UniProtKB-SubCell"/>
</dbReference>
<evidence type="ECO:0000313" key="12">
    <source>
        <dbReference type="Proteomes" id="UP001652680"/>
    </source>
</evidence>
<dbReference type="InterPro" id="IPR001680">
    <property type="entry name" value="WD40_rpt"/>
</dbReference>
<dbReference type="Pfam" id="PF00400">
    <property type="entry name" value="WD40"/>
    <property type="match status" value="5"/>
</dbReference>
<dbReference type="InterPro" id="IPR007582">
    <property type="entry name" value="TFIID_NTD2"/>
</dbReference>
<feature type="region of interest" description="Disordered" evidence="9">
    <location>
        <begin position="61"/>
        <end position="157"/>
    </location>
</feature>
<reference evidence="13" key="2">
    <citation type="submission" date="2025-04" db="UniProtKB">
        <authorList>
            <consortium name="RefSeq"/>
        </authorList>
    </citation>
    <scope>IDENTIFICATION</scope>
</reference>
<keyword evidence="12" id="KW-1185">Reference proteome</keyword>
<evidence type="ECO:0000259" key="10">
    <source>
        <dbReference type="Pfam" id="PF04494"/>
    </source>
</evidence>
<sequence>MNKNQKKNKNPNSGQKQDIVDGNDGFDLERELKAIFGDTHTEVTEEDAFDIQGALKALNENVDTISISDSDDSRDEIRKEFMKISDEPKANQSKQTKMNRWYLKEFEEHMGLEIGESDGEDGPDDSKSEKSTTSESDNVSDWDDSNSDGSPTGWLTNLTDLSKFTLDKSSFGSEDCKQKDEEECAALPVFSGPMPSMPIYDEETSQFEMVQTPALPEIIQEKIEMEKTNEMGSKIEKAIFEPVSEEDNLSDSDISSTFSFSSEQNLTEVDEDNEDIIKDLDIESGKEKFTYWEEMSVRPVDKGEIPQEELMAILKEEENQKNPEKGKDSQEHRSDSEGEEPTVDQAVPHDGSDFFEDSTLFPEDRENFSVLVIKEDSVFVEYELAVKQLAKLVHLAPSHCKYEIFLLIYPLMALTYLQMMASDKTQRARLFLVRNQDHLDDSYVSRMMKLRDICKPEEVPNKARKLLAGHEKLEIQMSEEAYRQFLYYTEEWPRGQQEKLLAHFHIQSYGAEEKPQQRLALGQPLLEPIYWAAPEPLHKKEFTARPFLQKRRRRKNEPQALKNLHIPPADRLYNPNPKRMDLLHRKNDEQHRMRLDRENLPSTYLYTATPCDEVVICASFSESISMLALGTASSKVHIFSLKPSKLVQLKSANWLKVLDTGMAGIDKGMLDPTKKYSRRTLHGHQGPVYGCSFNPEDRFLLSCSEDFSVRMWCLLSWSCVVIFPGHLAPVCFVVFAPTGYYFATASDDCTARVWVQDNRKSARILQGHLAELGVCIFHPNRHYLATGSADSTVRMWDLVKGVQVRLFSGHKSRITALTYSICGRYLVSGGDDHLIMIWDTPNEILIRFFDHHKAAINTMEIALDNNLLVVGGQDCQMTIWDLEKVLKDYLNKAKTSKKKNQAEANEASAKDLLISAYRSKEAPFYMIRFSRRNLLLAFCVSPRKQTNNVLHVKTNHTNQEQDEQLGGWLDFLDGMKWKACCDLKENLHLDTSQVEKETKKKQK</sequence>
<dbReference type="OMA" id="LWCLLSW"/>
<dbReference type="EnsemblMetazoa" id="XM_017134020.2">
    <property type="protein sequence ID" value="XP_016989509.1"/>
    <property type="gene ID" value="LOC108051801"/>
</dbReference>
<dbReference type="Gene3D" id="2.130.10.10">
    <property type="entry name" value="YVTN repeat-like/Quinoprotein amine dehydrogenase"/>
    <property type="match status" value="2"/>
</dbReference>
<dbReference type="PROSITE" id="PS50294">
    <property type="entry name" value="WD_REPEATS_REGION"/>
    <property type="match status" value="5"/>
</dbReference>
<organism evidence="13">
    <name type="scientific">Drosophila rhopaloa</name>
    <name type="common">Fruit fly</name>
    <dbReference type="NCBI Taxonomy" id="1041015"/>
    <lineage>
        <taxon>Eukaryota</taxon>
        <taxon>Metazoa</taxon>
        <taxon>Ecdysozoa</taxon>
        <taxon>Arthropoda</taxon>
        <taxon>Hexapoda</taxon>
        <taxon>Insecta</taxon>
        <taxon>Pterygota</taxon>
        <taxon>Neoptera</taxon>
        <taxon>Endopterygota</taxon>
        <taxon>Diptera</taxon>
        <taxon>Brachycera</taxon>
        <taxon>Muscomorpha</taxon>
        <taxon>Ephydroidea</taxon>
        <taxon>Drosophilidae</taxon>
        <taxon>Drosophila</taxon>
        <taxon>Sophophora</taxon>
    </lineage>
</organism>
<dbReference type="Pfam" id="PF04494">
    <property type="entry name" value="TFIID_NTD2"/>
    <property type="match status" value="1"/>
</dbReference>
<dbReference type="PANTHER" id="PTHR19879">
    <property type="entry name" value="TRANSCRIPTION INITIATION FACTOR TFIID"/>
    <property type="match status" value="1"/>
</dbReference>
<evidence type="ECO:0000256" key="1">
    <source>
        <dbReference type="ARBA" id="ARBA00004123"/>
    </source>
</evidence>
<accession>A0A6P4FJI4</accession>
<dbReference type="PROSITE" id="PS50082">
    <property type="entry name" value="WD_REPEATS_2"/>
    <property type="match status" value="5"/>
</dbReference>
<dbReference type="CDD" id="cd00200">
    <property type="entry name" value="WD40"/>
    <property type="match status" value="1"/>
</dbReference>
<feature type="repeat" description="WD" evidence="8">
    <location>
        <begin position="765"/>
        <end position="806"/>
    </location>
</feature>
<feature type="compositionally biased region" description="Low complexity" evidence="9">
    <location>
        <begin position="251"/>
        <end position="262"/>
    </location>
</feature>
<reference evidence="11" key="3">
    <citation type="submission" date="2025-05" db="UniProtKB">
        <authorList>
            <consortium name="EnsemblMetazoa"/>
        </authorList>
    </citation>
    <scope>IDENTIFICATION</scope>
</reference>
<feature type="repeat" description="WD" evidence="8">
    <location>
        <begin position="849"/>
        <end position="883"/>
    </location>
</feature>
<keyword evidence="7" id="KW-0539">Nucleus</keyword>
<feature type="region of interest" description="Disordered" evidence="9">
    <location>
        <begin position="316"/>
        <end position="356"/>
    </location>
</feature>
<dbReference type="InterPro" id="IPR037264">
    <property type="entry name" value="TFIID_NTD2_sf"/>
</dbReference>
<feature type="compositionally biased region" description="Basic and acidic residues" evidence="9">
    <location>
        <begin position="316"/>
        <end position="336"/>
    </location>
</feature>
<dbReference type="GeneID" id="108051801"/>
<dbReference type="InterPro" id="IPR019775">
    <property type="entry name" value="WD40_repeat_CS"/>
</dbReference>
<dbReference type="SMART" id="SM00320">
    <property type="entry name" value="WD40"/>
    <property type="match status" value="6"/>
</dbReference>
<protein>
    <submittedName>
        <fullName evidence="13">Transcription initiation factor TFIID subunit 5</fullName>
    </submittedName>
</protein>
<dbReference type="InterPro" id="IPR036322">
    <property type="entry name" value="WD40_repeat_dom_sf"/>
</dbReference>
<evidence type="ECO:0000256" key="9">
    <source>
        <dbReference type="SAM" id="MobiDB-lite"/>
    </source>
</evidence>
<feature type="compositionally biased region" description="Basic and acidic residues" evidence="9">
    <location>
        <begin position="75"/>
        <end position="89"/>
    </location>
</feature>
<gene>
    <name evidence="13" type="primary">LOC108051801</name>
    <name evidence="11" type="synonym">108051801</name>
</gene>
<dbReference type="PRINTS" id="PR00320">
    <property type="entry name" value="GPROTEINBRPT"/>
</dbReference>
<evidence type="ECO:0000256" key="5">
    <source>
        <dbReference type="ARBA" id="ARBA00023015"/>
    </source>
</evidence>
<comment type="similarity">
    <text evidence="2">Belongs to the WD repeat TAF5 family.</text>
</comment>
<evidence type="ECO:0000256" key="2">
    <source>
        <dbReference type="ARBA" id="ARBA00009435"/>
    </source>
</evidence>
<dbReference type="Gene3D" id="1.25.40.500">
    <property type="entry name" value="TFIID subunit TAF5, NTD2 domain"/>
    <property type="match status" value="1"/>
</dbReference>
<keyword evidence="5" id="KW-0805">Transcription regulation</keyword>
<keyword evidence="4" id="KW-0677">Repeat</keyword>
<dbReference type="SUPFAM" id="SSF50978">
    <property type="entry name" value="WD40 repeat-like"/>
    <property type="match status" value="1"/>
</dbReference>
<keyword evidence="6" id="KW-0804">Transcription</keyword>
<name>A0A6P4FJI4_DRORH</name>
<dbReference type="AlphaFoldDB" id="A0A6P4FJI4"/>
<evidence type="ECO:0000256" key="8">
    <source>
        <dbReference type="PROSITE-ProRule" id="PRU00221"/>
    </source>
</evidence>
<dbReference type="CDD" id="cd08044">
    <property type="entry name" value="TAF5_NTD2"/>
    <property type="match status" value="1"/>
</dbReference>
<comment type="subcellular location">
    <subcellularLocation>
        <location evidence="1">Nucleus</location>
    </subcellularLocation>
</comment>
<dbReference type="PROSITE" id="PS00678">
    <property type="entry name" value="WD_REPEATS_1"/>
    <property type="match status" value="1"/>
</dbReference>
<keyword evidence="3 8" id="KW-0853">WD repeat</keyword>
<evidence type="ECO:0000313" key="11">
    <source>
        <dbReference type="EnsemblMetazoa" id="XP_016989509.1"/>
    </source>
</evidence>
<feature type="repeat" description="WD" evidence="8">
    <location>
        <begin position="807"/>
        <end position="839"/>
    </location>
</feature>
<evidence type="ECO:0000256" key="7">
    <source>
        <dbReference type="ARBA" id="ARBA00023242"/>
    </source>
</evidence>
<dbReference type="SUPFAM" id="SSF160897">
    <property type="entry name" value="Taf5 N-terminal domain-like"/>
    <property type="match status" value="1"/>
</dbReference>
<dbReference type="PANTHER" id="PTHR19879:SF1">
    <property type="entry name" value="CANNONBALL-RELATED"/>
    <property type="match status" value="1"/>
</dbReference>
<reference evidence="12" key="1">
    <citation type="journal article" date="2021" name="Elife">
        <title>Highly contiguous assemblies of 101 drosophilid genomes.</title>
        <authorList>
            <person name="Kim B.Y."/>
            <person name="Wang J.R."/>
            <person name="Miller D.E."/>
            <person name="Barmina O."/>
            <person name="Delaney E."/>
            <person name="Thompson A."/>
            <person name="Comeault A.A."/>
            <person name="Peede D."/>
            <person name="D'Agostino E.R."/>
            <person name="Pelaez J."/>
            <person name="Aguilar J.M."/>
            <person name="Haji D."/>
            <person name="Matsunaga T."/>
            <person name="Armstrong E.E."/>
            <person name="Zych M."/>
            <person name="Ogawa Y."/>
            <person name="Stamenkovic-Radak M."/>
            <person name="Jelic M."/>
            <person name="Veselinovic M.S."/>
            <person name="Tanaskovic M."/>
            <person name="Eric P."/>
            <person name="Gao J.J."/>
            <person name="Katoh T.K."/>
            <person name="Toda M.J."/>
            <person name="Watabe H."/>
            <person name="Watada M."/>
            <person name="Davis J.S."/>
            <person name="Moyle L.C."/>
            <person name="Manoli G."/>
            <person name="Bertolini E."/>
            <person name="Kostal V."/>
            <person name="Hawley R.S."/>
            <person name="Takahashi A."/>
            <person name="Jones C.D."/>
            <person name="Price D.K."/>
            <person name="Whiteman N."/>
            <person name="Kopp A."/>
            <person name="Matute D.R."/>
            <person name="Petrov D.A."/>
        </authorList>
    </citation>
    <scope>NUCLEOTIDE SEQUENCE [LARGE SCALE GENOMIC DNA]</scope>
</reference>
<feature type="compositionally biased region" description="Basic and acidic residues" evidence="9">
    <location>
        <begin position="102"/>
        <end position="111"/>
    </location>
</feature>
<dbReference type="GO" id="GO:0016251">
    <property type="term" value="F:RNA polymerase II general transcription initiation factor activity"/>
    <property type="evidence" value="ECO:0007669"/>
    <property type="project" value="TreeGrafter"/>
</dbReference>
<dbReference type="InterPro" id="IPR020472">
    <property type="entry name" value="WD40_PAC1"/>
</dbReference>
<dbReference type="OrthoDB" id="10266330at2759"/>
<dbReference type="InterPro" id="IPR015943">
    <property type="entry name" value="WD40/YVTN_repeat-like_dom_sf"/>
</dbReference>
<evidence type="ECO:0000256" key="4">
    <source>
        <dbReference type="ARBA" id="ARBA00022737"/>
    </source>
</evidence>
<evidence type="ECO:0000313" key="13">
    <source>
        <dbReference type="RefSeq" id="XP_016989509.1"/>
    </source>
</evidence>
<feature type="repeat" description="WD" evidence="8">
    <location>
        <begin position="723"/>
        <end position="754"/>
    </location>
</feature>